<comment type="caution">
    <text evidence="2">The sequence shown here is derived from an EMBL/GenBank/DDBJ whole genome shotgun (WGS) entry which is preliminary data.</text>
</comment>
<evidence type="ECO:0000313" key="2">
    <source>
        <dbReference type="EMBL" id="MBC8559857.1"/>
    </source>
</evidence>
<organism evidence="2 3">
    <name type="scientific">Fumia xinanensis</name>
    <dbReference type="NCBI Taxonomy" id="2763659"/>
    <lineage>
        <taxon>Bacteria</taxon>
        <taxon>Bacillati</taxon>
        <taxon>Bacillota</taxon>
        <taxon>Clostridia</taxon>
        <taxon>Eubacteriales</taxon>
        <taxon>Oscillospiraceae</taxon>
        <taxon>Fumia</taxon>
    </lineage>
</organism>
<feature type="transmembrane region" description="Helical" evidence="1">
    <location>
        <begin position="128"/>
        <end position="146"/>
    </location>
</feature>
<dbReference type="Proteomes" id="UP000610760">
    <property type="component" value="Unassembled WGS sequence"/>
</dbReference>
<keyword evidence="1" id="KW-0472">Membrane</keyword>
<reference evidence="2" key="1">
    <citation type="submission" date="2020-08" db="EMBL/GenBank/DDBJ databases">
        <title>Genome public.</title>
        <authorList>
            <person name="Liu C."/>
            <person name="Sun Q."/>
        </authorList>
    </citation>
    <scope>NUCLEOTIDE SEQUENCE</scope>
    <source>
        <strain evidence="2">NSJ-33</strain>
    </source>
</reference>
<keyword evidence="1" id="KW-0812">Transmembrane</keyword>
<evidence type="ECO:0000313" key="3">
    <source>
        <dbReference type="Proteomes" id="UP000610760"/>
    </source>
</evidence>
<name>A0A926E2J0_9FIRM</name>
<keyword evidence="3" id="KW-1185">Reference proteome</keyword>
<feature type="transmembrane region" description="Helical" evidence="1">
    <location>
        <begin position="102"/>
        <end position="122"/>
    </location>
</feature>
<keyword evidence="1" id="KW-1133">Transmembrane helix</keyword>
<feature type="transmembrane region" description="Helical" evidence="1">
    <location>
        <begin position="68"/>
        <end position="90"/>
    </location>
</feature>
<dbReference type="RefSeq" id="WP_249294840.1">
    <property type="nucleotide sequence ID" value="NZ_JACRSV010000002.1"/>
</dbReference>
<accession>A0A926E2J0</accession>
<protein>
    <submittedName>
        <fullName evidence="2">Uncharacterized protein</fullName>
    </submittedName>
</protein>
<feature type="transmembrane region" description="Helical" evidence="1">
    <location>
        <begin position="37"/>
        <end position="62"/>
    </location>
</feature>
<gene>
    <name evidence="2" type="ORF">H8710_07225</name>
</gene>
<sequence>MKNRIGPIDTSAESRAIPPEFLGPIVKGRNTLKVASVLVIIFYSIGILLFGLYAVLLLFLWGEGVGKAVLLLLPFGLVCGVGLTAGILGIQASRNPKKTTVCLVFGGVLLIYYGFSFIWGMANLMSGKAFSILLFVPALILSAVYFDGAYRYDRYYRDYLIQTQSEEEAF</sequence>
<dbReference type="AlphaFoldDB" id="A0A926E2J0"/>
<dbReference type="EMBL" id="JACRSV010000002">
    <property type="protein sequence ID" value="MBC8559857.1"/>
    <property type="molecule type" value="Genomic_DNA"/>
</dbReference>
<evidence type="ECO:0000256" key="1">
    <source>
        <dbReference type="SAM" id="Phobius"/>
    </source>
</evidence>
<proteinExistence type="predicted"/>